<dbReference type="RefSeq" id="WP_100898915.1">
    <property type="nucleotide sequence ID" value="NZ_CAWNNC010000001.1"/>
</dbReference>
<sequence>MKSAHEREQLIKDINVLLNQAYDNTLDDIYALLQKIEDEEEEEDLKAYELAKKSAEIDGSVSWEEAKKELKREIKKEVA</sequence>
<dbReference type="EMBL" id="CP024785">
    <property type="protein sequence ID" value="AUB37215.1"/>
    <property type="molecule type" value="Genomic_DNA"/>
</dbReference>
<protein>
    <submittedName>
        <fullName evidence="2">Uncharacterized protein</fullName>
    </submittedName>
</protein>
<name>A0A2K8SQX1_9NOSO</name>
<organism evidence="2 3">
    <name type="scientific">Nostoc flagelliforme CCNUN1</name>
    <dbReference type="NCBI Taxonomy" id="2038116"/>
    <lineage>
        <taxon>Bacteria</taxon>
        <taxon>Bacillati</taxon>
        <taxon>Cyanobacteriota</taxon>
        <taxon>Cyanophyceae</taxon>
        <taxon>Nostocales</taxon>
        <taxon>Nostocaceae</taxon>
        <taxon>Nostoc</taxon>
    </lineage>
</organism>
<gene>
    <name evidence="2" type="ORF">COO91_03153</name>
</gene>
<evidence type="ECO:0000313" key="3">
    <source>
        <dbReference type="Proteomes" id="UP000232003"/>
    </source>
</evidence>
<evidence type="ECO:0000256" key="1">
    <source>
        <dbReference type="SAM" id="Coils"/>
    </source>
</evidence>
<proteinExistence type="predicted"/>
<accession>A0A2K8SQX1</accession>
<dbReference type="AlphaFoldDB" id="A0A2K8SQX1"/>
<dbReference type="OrthoDB" id="516278at2"/>
<keyword evidence="1" id="KW-0175">Coiled coil</keyword>
<feature type="coiled-coil region" evidence="1">
    <location>
        <begin position="19"/>
        <end position="58"/>
    </location>
</feature>
<dbReference type="KEGG" id="nfl:COO91_03153"/>
<keyword evidence="3" id="KW-1185">Reference proteome</keyword>
<evidence type="ECO:0000313" key="2">
    <source>
        <dbReference type="EMBL" id="AUB37215.1"/>
    </source>
</evidence>
<reference evidence="2 3" key="1">
    <citation type="submission" date="2017-11" db="EMBL/GenBank/DDBJ databases">
        <title>Complete genome of a free-living desiccation-tolerant cyanobacterium and its photosynthetic adaptation to extreme terrestrial habitat.</title>
        <authorList>
            <person name="Shang J."/>
        </authorList>
    </citation>
    <scope>NUCLEOTIDE SEQUENCE [LARGE SCALE GENOMIC DNA]</scope>
    <source>
        <strain evidence="2 3">CCNUN1</strain>
    </source>
</reference>
<dbReference type="Proteomes" id="UP000232003">
    <property type="component" value="Chromosome"/>
</dbReference>